<accession>A0ABQ0A2L2</accession>
<dbReference type="InterPro" id="IPR032466">
    <property type="entry name" value="Metal_Hydrolase"/>
</dbReference>
<protein>
    <submittedName>
        <fullName evidence="3">Dihydroorotase</fullName>
    </submittedName>
</protein>
<sequence length="421" mass="44886">MRYLHIANARVLDPATQTDSVTDVFVADGRIIALGHRPSAGEIETEIDASGQWLLPGLIDLGGHLPEPGYSQKGSIASETEAAARGGFTHICSLPDTKPVADTSAVVKLILEKAARAGFSRVLPLGAMTQGLAGEQLASMFTLAEAGAVAMSNARQPIRNSYVLRRLMEYAATYDIPLFLCANDLSLSDGGCMHEGPVATRMGLPGIPATAETIALAQILLLVEQTGVRAHISQISCRRSISMLQQARENGLRVTADTPLANLLYTHDAVTGYNSLFNVAPPLRSERDREALLAAVQAGELAISSNHRPHEIAAKKAPFSDAESGMSQYDAFLPNAMSLVQRGELTAGQLIRALTAVPASVLNLEHGLREGADFNAVLFDPESEHTLTATDIASGGRNHPLLNQSIQGKVTHVFLEGRRIH</sequence>
<evidence type="ECO:0000259" key="2">
    <source>
        <dbReference type="Pfam" id="PF12890"/>
    </source>
</evidence>
<organism evidence="3 4">
    <name type="scientific">Thalassolituus maritimus</name>
    <dbReference type="NCBI Taxonomy" id="484498"/>
    <lineage>
        <taxon>Bacteria</taxon>
        <taxon>Pseudomonadati</taxon>
        <taxon>Pseudomonadota</taxon>
        <taxon>Gammaproteobacteria</taxon>
        <taxon>Oceanospirillales</taxon>
        <taxon>Oceanospirillaceae</taxon>
        <taxon>Thalassolituus</taxon>
    </lineage>
</organism>
<dbReference type="Gene3D" id="3.20.20.140">
    <property type="entry name" value="Metal-dependent hydrolases"/>
    <property type="match status" value="1"/>
</dbReference>
<dbReference type="Pfam" id="PF12890">
    <property type="entry name" value="DHOase"/>
    <property type="match status" value="1"/>
</dbReference>
<dbReference type="InterPro" id="IPR011059">
    <property type="entry name" value="Metal-dep_hydrolase_composite"/>
</dbReference>
<gene>
    <name evidence="3" type="ORF">NBRC116585_27540</name>
</gene>
<comment type="caution">
    <text evidence="3">The sequence shown here is derived from an EMBL/GenBank/DDBJ whole genome shotgun (WGS) entry which is preliminary data.</text>
</comment>
<evidence type="ECO:0000256" key="1">
    <source>
        <dbReference type="ARBA" id="ARBA00022975"/>
    </source>
</evidence>
<dbReference type="PANTHER" id="PTHR43668">
    <property type="entry name" value="ALLANTOINASE"/>
    <property type="match status" value="1"/>
</dbReference>
<keyword evidence="1" id="KW-0665">Pyrimidine biosynthesis</keyword>
<dbReference type="SUPFAM" id="SSF51556">
    <property type="entry name" value="Metallo-dependent hydrolases"/>
    <property type="match status" value="1"/>
</dbReference>
<evidence type="ECO:0000313" key="3">
    <source>
        <dbReference type="EMBL" id="GAA6146636.1"/>
    </source>
</evidence>
<dbReference type="InterPro" id="IPR024403">
    <property type="entry name" value="DHOase_cat"/>
</dbReference>
<evidence type="ECO:0000313" key="4">
    <source>
        <dbReference type="Proteomes" id="UP001481413"/>
    </source>
</evidence>
<dbReference type="PANTHER" id="PTHR43668:SF2">
    <property type="entry name" value="ALLANTOINASE"/>
    <property type="match status" value="1"/>
</dbReference>
<feature type="domain" description="Dihydroorotase catalytic" evidence="2">
    <location>
        <begin position="51"/>
        <end position="238"/>
    </location>
</feature>
<keyword evidence="4" id="KW-1185">Reference proteome</keyword>
<dbReference type="InterPro" id="IPR004722">
    <property type="entry name" value="DHOase"/>
</dbReference>
<dbReference type="CDD" id="cd01317">
    <property type="entry name" value="DHOase_IIa"/>
    <property type="match status" value="1"/>
</dbReference>
<name>A0ABQ0A2L2_9GAMM</name>
<dbReference type="EMBL" id="BAABWH010000009">
    <property type="protein sequence ID" value="GAA6146636.1"/>
    <property type="molecule type" value="Genomic_DNA"/>
</dbReference>
<dbReference type="InterPro" id="IPR050138">
    <property type="entry name" value="DHOase/Allantoinase_Hydrolase"/>
</dbReference>
<dbReference type="Gene3D" id="2.30.40.10">
    <property type="entry name" value="Urease, subunit C, domain 1"/>
    <property type="match status" value="1"/>
</dbReference>
<dbReference type="SUPFAM" id="SSF51338">
    <property type="entry name" value="Composite domain of metallo-dependent hydrolases"/>
    <property type="match status" value="1"/>
</dbReference>
<reference evidence="3 4" key="1">
    <citation type="submission" date="2024-04" db="EMBL/GenBank/DDBJ databases">
        <title>Draft genome sequence of Thalassolituus maritimus NBRC 116585.</title>
        <authorList>
            <person name="Miyakawa T."/>
            <person name="Kusuya Y."/>
            <person name="Miura T."/>
        </authorList>
    </citation>
    <scope>NUCLEOTIDE SEQUENCE [LARGE SCALE GENOMIC DNA]</scope>
    <source>
        <strain evidence="3 4">5NW40-0001</strain>
    </source>
</reference>
<proteinExistence type="predicted"/>
<dbReference type="RefSeq" id="WP_353295856.1">
    <property type="nucleotide sequence ID" value="NZ_BAABWH010000009.1"/>
</dbReference>
<dbReference type="Proteomes" id="UP001481413">
    <property type="component" value="Unassembled WGS sequence"/>
</dbReference>